<evidence type="ECO:0000313" key="3">
    <source>
        <dbReference type="Proteomes" id="UP000198324"/>
    </source>
</evidence>
<evidence type="ECO:0000259" key="1">
    <source>
        <dbReference type="Pfam" id="PF01494"/>
    </source>
</evidence>
<sequence length="402" mass="42363">MVKDFDVLVAGAGPAGSAAARVLAGRGLRVGLIDRLAHPRFKLCGGLLTAKSMDALDRVFGLGEADLAARGGLFHATPEYVFLHQGRELLRGAAAEPFRFVERPVLDALLAQEAVAHGAEPLFGRVVAACDAAAGEVLLADGERLRAGFVIGADGVNSATRRALGRGDAARRAWRENLAAAIEVELPVGQGPGCFPRQVRAPELHVGGPCVPSAGYGWVFPGPRGAKAGICGLRRRGEDFGALFRDYLRLLGVAGAEQIPLRGHPLPYGNALARPCSGRLVLAGDAGGFVEPLFGEGIFYALATGAHAATAVLRAITRGADAADEYDALLARSVRPELVWSDRLRWLLFAAMRRFGPAPIKGFVRCAPDALAQMVHGGRSFRLLLPKRWAWGAELGPCAPLG</sequence>
<dbReference type="AlphaFoldDB" id="A0A239AR63"/>
<reference evidence="2 3" key="1">
    <citation type="submission" date="2017-06" db="EMBL/GenBank/DDBJ databases">
        <authorList>
            <person name="Kim H.J."/>
            <person name="Triplett B.A."/>
        </authorList>
    </citation>
    <scope>NUCLEOTIDE SEQUENCE [LARGE SCALE GENOMIC DNA]</scope>
    <source>
        <strain evidence="2 3">DSM 13116</strain>
    </source>
</reference>
<dbReference type="EMBL" id="FZOC01000004">
    <property type="protein sequence ID" value="SNR98030.1"/>
    <property type="molecule type" value="Genomic_DNA"/>
</dbReference>
<accession>A0A239AR63</accession>
<dbReference type="SUPFAM" id="SSF51905">
    <property type="entry name" value="FAD/NAD(P)-binding domain"/>
    <property type="match status" value="1"/>
</dbReference>
<dbReference type="InterPro" id="IPR011777">
    <property type="entry name" value="Geranylgeranyl_Rdtase_fam"/>
</dbReference>
<dbReference type="PANTHER" id="PTHR42685:SF22">
    <property type="entry name" value="CONDITIONED MEDIUM FACTOR RECEPTOR 1"/>
    <property type="match status" value="1"/>
</dbReference>
<dbReference type="RefSeq" id="WP_179216985.1">
    <property type="nucleotide sequence ID" value="NZ_FZOC01000004.1"/>
</dbReference>
<dbReference type="GO" id="GO:0071949">
    <property type="term" value="F:FAD binding"/>
    <property type="evidence" value="ECO:0007669"/>
    <property type="project" value="InterPro"/>
</dbReference>
<dbReference type="NCBIfam" id="TIGR02032">
    <property type="entry name" value="GG-red-SF"/>
    <property type="match status" value="1"/>
</dbReference>
<dbReference type="GO" id="GO:0016628">
    <property type="term" value="F:oxidoreductase activity, acting on the CH-CH group of donors, NAD or NADP as acceptor"/>
    <property type="evidence" value="ECO:0007669"/>
    <property type="project" value="InterPro"/>
</dbReference>
<organism evidence="2 3">
    <name type="scientific">Humidesulfovibrio mexicanus</name>
    <dbReference type="NCBI Taxonomy" id="147047"/>
    <lineage>
        <taxon>Bacteria</taxon>
        <taxon>Pseudomonadati</taxon>
        <taxon>Thermodesulfobacteriota</taxon>
        <taxon>Desulfovibrionia</taxon>
        <taxon>Desulfovibrionales</taxon>
        <taxon>Desulfovibrionaceae</taxon>
        <taxon>Humidesulfovibrio</taxon>
    </lineage>
</organism>
<dbReference type="InterPro" id="IPR036188">
    <property type="entry name" value="FAD/NAD-bd_sf"/>
</dbReference>
<feature type="domain" description="FAD-binding" evidence="1">
    <location>
        <begin position="5"/>
        <end position="316"/>
    </location>
</feature>
<protein>
    <submittedName>
        <fullName evidence="2">Geranylgeranyl reductase family</fullName>
    </submittedName>
</protein>
<dbReference type="PRINTS" id="PR00420">
    <property type="entry name" value="RNGMNOXGNASE"/>
</dbReference>
<dbReference type="Gene3D" id="3.50.50.60">
    <property type="entry name" value="FAD/NAD(P)-binding domain"/>
    <property type="match status" value="1"/>
</dbReference>
<keyword evidence="3" id="KW-1185">Reference proteome</keyword>
<evidence type="ECO:0000313" key="2">
    <source>
        <dbReference type="EMBL" id="SNR98030.1"/>
    </source>
</evidence>
<dbReference type="InterPro" id="IPR050407">
    <property type="entry name" value="Geranylgeranyl_reductase"/>
</dbReference>
<dbReference type="Pfam" id="PF01494">
    <property type="entry name" value="FAD_binding_3"/>
    <property type="match status" value="1"/>
</dbReference>
<dbReference type="InterPro" id="IPR002938">
    <property type="entry name" value="FAD-bd"/>
</dbReference>
<name>A0A239AR63_9BACT</name>
<dbReference type="PANTHER" id="PTHR42685">
    <property type="entry name" value="GERANYLGERANYL DIPHOSPHATE REDUCTASE"/>
    <property type="match status" value="1"/>
</dbReference>
<gene>
    <name evidence="2" type="ORF">SAMN04488503_2162</name>
</gene>
<dbReference type="Proteomes" id="UP000198324">
    <property type="component" value="Unassembled WGS sequence"/>
</dbReference>
<proteinExistence type="predicted"/>